<gene>
    <name evidence="5" type="ORF">DL764_009541</name>
</gene>
<dbReference type="Proteomes" id="UP000293360">
    <property type="component" value="Unassembled WGS sequence"/>
</dbReference>
<comment type="caution">
    <text evidence="5">The sequence shown here is derived from an EMBL/GenBank/DDBJ whole genome shotgun (WGS) entry which is preliminary data.</text>
</comment>
<dbReference type="GO" id="GO:0035091">
    <property type="term" value="F:phosphatidylinositol binding"/>
    <property type="evidence" value="ECO:0007669"/>
    <property type="project" value="TreeGrafter"/>
</dbReference>
<comment type="subcellular location">
    <subcellularLocation>
        <location evidence="1">Cytoplasm</location>
    </subcellularLocation>
</comment>
<dbReference type="InterPro" id="IPR003114">
    <property type="entry name" value="Phox_assoc"/>
</dbReference>
<feature type="region of interest" description="Disordered" evidence="3">
    <location>
        <begin position="526"/>
        <end position="629"/>
    </location>
</feature>
<dbReference type="GO" id="GO:0005769">
    <property type="term" value="C:early endosome"/>
    <property type="evidence" value="ECO:0007669"/>
    <property type="project" value="TreeGrafter"/>
</dbReference>
<feature type="compositionally biased region" description="Polar residues" evidence="3">
    <location>
        <begin position="8"/>
        <end position="22"/>
    </location>
</feature>
<name>A0A4Q4SUR3_9PEZI</name>
<feature type="region of interest" description="Disordered" evidence="3">
    <location>
        <begin position="1"/>
        <end position="54"/>
    </location>
</feature>
<dbReference type="InterPro" id="IPR051837">
    <property type="entry name" value="SortingNexin/PXDomain-PKLike"/>
</dbReference>
<dbReference type="EMBL" id="QJNU01000922">
    <property type="protein sequence ID" value="RYO82871.1"/>
    <property type="molecule type" value="Genomic_DNA"/>
</dbReference>
<evidence type="ECO:0000313" key="5">
    <source>
        <dbReference type="EMBL" id="RYO82871.1"/>
    </source>
</evidence>
<reference evidence="5 6" key="1">
    <citation type="submission" date="2018-06" db="EMBL/GenBank/DDBJ databases">
        <title>Complete Genomes of Monosporascus.</title>
        <authorList>
            <person name="Robinson A.J."/>
            <person name="Natvig D.O."/>
        </authorList>
    </citation>
    <scope>NUCLEOTIDE SEQUENCE [LARGE SCALE GENOMIC DNA]</scope>
    <source>
        <strain evidence="5 6">CBS 110550</strain>
    </source>
</reference>
<feature type="region of interest" description="Disordered" evidence="3">
    <location>
        <begin position="360"/>
        <end position="384"/>
    </location>
</feature>
<proteinExistence type="predicted"/>
<dbReference type="PANTHER" id="PTHR22999:SF23">
    <property type="entry name" value="SORTING NEXIN-16"/>
    <property type="match status" value="1"/>
</dbReference>
<dbReference type="SMART" id="SM00313">
    <property type="entry name" value="PXA"/>
    <property type="match status" value="1"/>
</dbReference>
<sequence length="687" mass="75105">MSAPDITPGSSRPVSPSVNSMPPRSPVGMGGSSAPAPLPVPSQPQRRAARPGSTDFLSDKATAALIRRTLCARQLGSADRDRGTPAPIEDLLPPLTSRNDVDLQLYALISIIIREFVQTWYAKITPDETFVAEIIQIIAHCTRALEQRLRKVDLESLLFDELPELLDAHIRAYRAAKNSAVRPPIEANPHDVYHSLFPLPALSPVPRPDDSKSTRAQAENESTYRQLLAQGLLAIVLPTEDLENPCLTALVGEILSELVIGNLIANKISEPWLIWEGLIILTRLAHKGGAVEPSSLPTPRMDSTPSPGRNSVSQTSNRRSWSLHHIFWSIVQWGFLAVHSIRFIIGAVMLSRSLPPRPKSVAHDMGSNDLSHTEKPYDPPTSLETQRGPVKIPIAEFYIWSCVANLLELDVRMPWLTGALSMGQWAAMRGPGRLAGLNGGLDRLLSHYIHVHILDPAHLPPLLRSIRASIFPNNAPGAPGLTAPSSDKELASLRRRCAKAFWALMPKGVGKLYYGSSAWPWSNIPVSSSSSEANTKVRFGPFANSDNGSSSTDRNVSSTGKEGTSDHAPAPVGDRPPPIREQGAHSTPHVTRKLRPAAGRAGDQSAETNRDRSNHNSDSEAALYHDDNDDGDEERILYEIETGIIDVFSDTYCNKHLMYGILELILVRLMPELAEKGVIELLGERLS</sequence>
<evidence type="ECO:0000259" key="4">
    <source>
        <dbReference type="PROSITE" id="PS51207"/>
    </source>
</evidence>
<feature type="compositionally biased region" description="Polar residues" evidence="3">
    <location>
        <begin position="295"/>
        <end position="315"/>
    </location>
</feature>
<feature type="region of interest" description="Disordered" evidence="3">
    <location>
        <begin position="291"/>
        <end position="315"/>
    </location>
</feature>
<keyword evidence="2" id="KW-0963">Cytoplasm</keyword>
<feature type="compositionally biased region" description="Basic and acidic residues" evidence="3">
    <location>
        <begin position="608"/>
        <end position="626"/>
    </location>
</feature>
<protein>
    <recommendedName>
        <fullName evidence="4">PXA domain-containing protein</fullName>
    </recommendedName>
</protein>
<dbReference type="STRING" id="155417.A0A4Q4SUR3"/>
<dbReference type="PANTHER" id="PTHR22999">
    <property type="entry name" value="PX SERINE/THREONINE KINASE PXK"/>
    <property type="match status" value="1"/>
</dbReference>
<evidence type="ECO:0000256" key="2">
    <source>
        <dbReference type="ARBA" id="ARBA00022490"/>
    </source>
</evidence>
<feature type="domain" description="PXA" evidence="4">
    <location>
        <begin position="98"/>
        <end position="286"/>
    </location>
</feature>
<dbReference type="PROSITE" id="PS51207">
    <property type="entry name" value="PXA"/>
    <property type="match status" value="1"/>
</dbReference>
<accession>A0A4Q4SUR3</accession>
<organism evidence="5 6">
    <name type="scientific">Monosporascus ibericus</name>
    <dbReference type="NCBI Taxonomy" id="155417"/>
    <lineage>
        <taxon>Eukaryota</taxon>
        <taxon>Fungi</taxon>
        <taxon>Dikarya</taxon>
        <taxon>Ascomycota</taxon>
        <taxon>Pezizomycotina</taxon>
        <taxon>Sordariomycetes</taxon>
        <taxon>Xylariomycetidae</taxon>
        <taxon>Xylariales</taxon>
        <taxon>Xylariales incertae sedis</taxon>
        <taxon>Monosporascus</taxon>
    </lineage>
</organism>
<evidence type="ECO:0000256" key="1">
    <source>
        <dbReference type="ARBA" id="ARBA00004496"/>
    </source>
</evidence>
<evidence type="ECO:0000256" key="3">
    <source>
        <dbReference type="SAM" id="MobiDB-lite"/>
    </source>
</evidence>
<dbReference type="AlphaFoldDB" id="A0A4Q4SUR3"/>
<feature type="compositionally biased region" description="Polar residues" evidence="3">
    <location>
        <begin position="544"/>
        <end position="562"/>
    </location>
</feature>
<dbReference type="GO" id="GO:0005770">
    <property type="term" value="C:late endosome"/>
    <property type="evidence" value="ECO:0007669"/>
    <property type="project" value="TreeGrafter"/>
</dbReference>
<dbReference type="OrthoDB" id="5582218at2759"/>
<dbReference type="GO" id="GO:0045022">
    <property type="term" value="P:early endosome to late endosome transport"/>
    <property type="evidence" value="ECO:0007669"/>
    <property type="project" value="TreeGrafter"/>
</dbReference>
<dbReference type="Pfam" id="PF02194">
    <property type="entry name" value="PXA"/>
    <property type="match status" value="1"/>
</dbReference>
<evidence type="ECO:0000313" key="6">
    <source>
        <dbReference type="Proteomes" id="UP000293360"/>
    </source>
</evidence>
<keyword evidence="6" id="KW-1185">Reference proteome</keyword>